<dbReference type="OrthoDB" id="2427080at2759"/>
<evidence type="ECO:0000313" key="1">
    <source>
        <dbReference type="EMBL" id="CAG2234360.1"/>
    </source>
</evidence>
<accession>A0A8S3TSL5</accession>
<proteinExistence type="predicted"/>
<gene>
    <name evidence="1" type="ORF">MEDL_46995</name>
</gene>
<dbReference type="AlphaFoldDB" id="A0A8S3TSL5"/>
<comment type="caution">
    <text evidence="1">The sequence shown here is derived from an EMBL/GenBank/DDBJ whole genome shotgun (WGS) entry which is preliminary data.</text>
</comment>
<evidence type="ECO:0000313" key="2">
    <source>
        <dbReference type="Proteomes" id="UP000683360"/>
    </source>
</evidence>
<dbReference type="EMBL" id="CAJPWZ010002235">
    <property type="protein sequence ID" value="CAG2234360.1"/>
    <property type="molecule type" value="Genomic_DNA"/>
</dbReference>
<dbReference type="Proteomes" id="UP000683360">
    <property type="component" value="Unassembled WGS sequence"/>
</dbReference>
<reference evidence="1" key="1">
    <citation type="submission" date="2021-03" db="EMBL/GenBank/DDBJ databases">
        <authorList>
            <person name="Bekaert M."/>
        </authorList>
    </citation>
    <scope>NUCLEOTIDE SEQUENCE</scope>
</reference>
<name>A0A8S3TSL5_MYTED</name>
<sequence length="309" mass="35352">MTFVPISPLNGEMSEVCHSQLYKQSPLFSVIQSLTTGSIIYRINDFIKFSAERKTRIGKIHSFCFNTGKNTVIDVKLYLRGLEVRNHYSYTSITSKKDQIVLTDVIYTVEKELLIKKITCPSEISGMYFLSKHEEQNFIDSSFNFISDKIPWFEVHSFEKDVPKPDIPKGKKEVSLTNGFYMSIGNLPRPEGAKRANMHVIGLGEPKKKSYHQQTYHHYESWDQYTTNNYNYLDTSSKKSQTSMIDLTKDDSIIDLCTSDTTVPCPAAEVVELGNLTAQKAVNPKKRKATADDVNELQVKFEWRNDKAD</sequence>
<protein>
    <submittedName>
        <fullName evidence="1">Uncharacterized protein</fullName>
    </submittedName>
</protein>
<organism evidence="1 2">
    <name type="scientific">Mytilus edulis</name>
    <name type="common">Blue mussel</name>
    <dbReference type="NCBI Taxonomy" id="6550"/>
    <lineage>
        <taxon>Eukaryota</taxon>
        <taxon>Metazoa</taxon>
        <taxon>Spiralia</taxon>
        <taxon>Lophotrochozoa</taxon>
        <taxon>Mollusca</taxon>
        <taxon>Bivalvia</taxon>
        <taxon>Autobranchia</taxon>
        <taxon>Pteriomorphia</taxon>
        <taxon>Mytilida</taxon>
        <taxon>Mytiloidea</taxon>
        <taxon>Mytilidae</taxon>
        <taxon>Mytilinae</taxon>
        <taxon>Mytilus</taxon>
    </lineage>
</organism>
<keyword evidence="2" id="KW-1185">Reference proteome</keyword>